<dbReference type="SUPFAM" id="SSF103473">
    <property type="entry name" value="MFS general substrate transporter"/>
    <property type="match status" value="1"/>
</dbReference>
<comment type="subcellular location">
    <subcellularLocation>
        <location evidence="1">Membrane</location>
        <topology evidence="1">Multi-pass membrane protein</topology>
    </subcellularLocation>
</comment>
<feature type="transmembrane region" description="Helical" evidence="6">
    <location>
        <begin position="417"/>
        <end position="439"/>
    </location>
</feature>
<feature type="transmembrane region" description="Helical" evidence="6">
    <location>
        <begin position="323"/>
        <end position="342"/>
    </location>
</feature>
<feature type="transmembrane region" description="Helical" evidence="6">
    <location>
        <begin position="79"/>
        <end position="99"/>
    </location>
</feature>
<evidence type="ECO:0000256" key="3">
    <source>
        <dbReference type="ARBA" id="ARBA00022989"/>
    </source>
</evidence>
<dbReference type="PROSITE" id="PS00092">
    <property type="entry name" value="N6_MTASE"/>
    <property type="match status" value="1"/>
</dbReference>
<evidence type="ECO:0000256" key="1">
    <source>
        <dbReference type="ARBA" id="ARBA00004141"/>
    </source>
</evidence>
<dbReference type="AlphaFoldDB" id="A0A8H6VI72"/>
<evidence type="ECO:0000256" key="4">
    <source>
        <dbReference type="ARBA" id="ARBA00023136"/>
    </source>
</evidence>
<name>A0A8H6VI72_9PEZI</name>
<evidence type="ECO:0000256" key="5">
    <source>
        <dbReference type="SAM" id="MobiDB-lite"/>
    </source>
</evidence>
<evidence type="ECO:0000313" key="7">
    <source>
        <dbReference type="EMBL" id="KAF7193348.1"/>
    </source>
</evidence>
<dbReference type="Proteomes" id="UP000660729">
    <property type="component" value="Unassembled WGS sequence"/>
</dbReference>
<proteinExistence type="predicted"/>
<evidence type="ECO:0000313" key="8">
    <source>
        <dbReference type="Proteomes" id="UP000660729"/>
    </source>
</evidence>
<gene>
    <name evidence="7" type="ORF">HII31_05327</name>
</gene>
<dbReference type="EMBL" id="JABCIY010000089">
    <property type="protein sequence ID" value="KAF7193348.1"/>
    <property type="molecule type" value="Genomic_DNA"/>
</dbReference>
<keyword evidence="3 6" id="KW-1133">Transmembrane helix</keyword>
<dbReference type="GO" id="GO:0032259">
    <property type="term" value="P:methylation"/>
    <property type="evidence" value="ECO:0007669"/>
    <property type="project" value="InterPro"/>
</dbReference>
<dbReference type="OrthoDB" id="5215911at2759"/>
<keyword evidence="2 6" id="KW-0812">Transmembrane</keyword>
<dbReference type="GO" id="GO:0022857">
    <property type="term" value="F:transmembrane transporter activity"/>
    <property type="evidence" value="ECO:0007669"/>
    <property type="project" value="TreeGrafter"/>
</dbReference>
<evidence type="ECO:0000256" key="6">
    <source>
        <dbReference type="SAM" id="Phobius"/>
    </source>
</evidence>
<feature type="transmembrane region" description="Helical" evidence="6">
    <location>
        <begin position="35"/>
        <end position="59"/>
    </location>
</feature>
<comment type="caution">
    <text evidence="7">The sequence shown here is derived from an EMBL/GenBank/DDBJ whole genome shotgun (WGS) entry which is preliminary data.</text>
</comment>
<dbReference type="GO" id="GO:0005886">
    <property type="term" value="C:plasma membrane"/>
    <property type="evidence" value="ECO:0007669"/>
    <property type="project" value="TreeGrafter"/>
</dbReference>
<dbReference type="GO" id="GO:0003676">
    <property type="term" value="F:nucleic acid binding"/>
    <property type="evidence" value="ECO:0007669"/>
    <property type="project" value="InterPro"/>
</dbReference>
<dbReference type="InterPro" id="IPR002052">
    <property type="entry name" value="DNA_methylase_N6_adenine_CS"/>
</dbReference>
<keyword evidence="8" id="KW-1185">Reference proteome</keyword>
<feature type="region of interest" description="Disordered" evidence="5">
    <location>
        <begin position="178"/>
        <end position="197"/>
    </location>
</feature>
<dbReference type="PANTHER" id="PTHR23502">
    <property type="entry name" value="MAJOR FACILITATOR SUPERFAMILY"/>
    <property type="match status" value="1"/>
</dbReference>
<feature type="non-terminal residue" evidence="7">
    <location>
        <position position="464"/>
    </location>
</feature>
<feature type="transmembrane region" description="Helical" evidence="6">
    <location>
        <begin position="235"/>
        <end position="259"/>
    </location>
</feature>
<sequence>MRAKHAKGSQRDIILVPAPSSDPDDPLNWSPARKALSTTCMCVYTLMIGIASAAIYSVLEPISEATGLTLGDLNSGTGYMFLAFGIVSWGCLISQPLALQYGKRPVYLFSMLATVGIQVWAPHTKSNGQWIANKILQGIVGAPIESLCAISVTDIYFQHERGFYMANEQGSPTGVATPITGDEKKTPDSPKVQEESEIELPVQTEKKSYLDKIKLVRKVDLKKDNHLAGMAWRPLVFLTFPVIFYAGFSYGSNLCWFNVLNATSSLVLANPPYNFSASMVGVTYVSPLVGTAIASAYTGWVGDKVLIALARRNRGILEPEHRLWLFLPHMLLLPFALILWGVGAAHHIHWFGCVFAMGVIALTNVIGLQLSISYCIDSYKDLGAEAIVTVIIVRNTMSFAVNYGITPWVTNMGLRNAFILAAFVGMAQSASFFIMVKYGKALRRSSRPRYVKYVEQMASAGVVH</sequence>
<feature type="compositionally biased region" description="Basic and acidic residues" evidence="5">
    <location>
        <begin position="181"/>
        <end position="194"/>
    </location>
</feature>
<evidence type="ECO:0000256" key="2">
    <source>
        <dbReference type="ARBA" id="ARBA00022692"/>
    </source>
</evidence>
<accession>A0A8H6VI72</accession>
<feature type="transmembrane region" description="Helical" evidence="6">
    <location>
        <begin position="348"/>
        <end position="370"/>
    </location>
</feature>
<keyword evidence="4 6" id="KW-0472">Membrane</keyword>
<dbReference type="Gene3D" id="1.20.1250.20">
    <property type="entry name" value="MFS general substrate transporter like domains"/>
    <property type="match status" value="2"/>
</dbReference>
<protein>
    <submittedName>
        <fullName evidence="7">Putative MFS-type transporter</fullName>
    </submittedName>
</protein>
<dbReference type="PANTHER" id="PTHR23502:SF30">
    <property type="entry name" value="TRANSPORTER, PUTATIVE (AFU_ORTHOLOGUE AFUA_8G04702)-RELATED"/>
    <property type="match status" value="1"/>
</dbReference>
<reference evidence="7" key="1">
    <citation type="submission" date="2020-04" db="EMBL/GenBank/DDBJ databases">
        <title>Draft genome resource of the tomato pathogen Pseudocercospora fuligena.</title>
        <authorList>
            <person name="Zaccaron A."/>
        </authorList>
    </citation>
    <scope>NUCLEOTIDE SEQUENCE</scope>
    <source>
        <strain evidence="7">PF001</strain>
    </source>
</reference>
<dbReference type="InterPro" id="IPR036259">
    <property type="entry name" value="MFS_trans_sf"/>
</dbReference>
<feature type="transmembrane region" description="Helical" evidence="6">
    <location>
        <begin position="279"/>
        <end position="302"/>
    </location>
</feature>
<dbReference type="GO" id="GO:0008168">
    <property type="term" value="F:methyltransferase activity"/>
    <property type="evidence" value="ECO:0007669"/>
    <property type="project" value="InterPro"/>
</dbReference>
<organism evidence="7 8">
    <name type="scientific">Pseudocercospora fuligena</name>
    <dbReference type="NCBI Taxonomy" id="685502"/>
    <lineage>
        <taxon>Eukaryota</taxon>
        <taxon>Fungi</taxon>
        <taxon>Dikarya</taxon>
        <taxon>Ascomycota</taxon>
        <taxon>Pezizomycotina</taxon>
        <taxon>Dothideomycetes</taxon>
        <taxon>Dothideomycetidae</taxon>
        <taxon>Mycosphaerellales</taxon>
        <taxon>Mycosphaerellaceae</taxon>
        <taxon>Pseudocercospora</taxon>
    </lineage>
</organism>
<feature type="transmembrane region" description="Helical" evidence="6">
    <location>
        <begin position="382"/>
        <end position="405"/>
    </location>
</feature>